<reference evidence="1 2" key="1">
    <citation type="journal article" date="2019" name="Nat. Ecol. Evol.">
        <title>Megaphylogeny resolves global patterns of mushroom evolution.</title>
        <authorList>
            <person name="Varga T."/>
            <person name="Krizsan K."/>
            <person name="Foldi C."/>
            <person name="Dima B."/>
            <person name="Sanchez-Garcia M."/>
            <person name="Sanchez-Ramirez S."/>
            <person name="Szollosi G.J."/>
            <person name="Szarkandi J.G."/>
            <person name="Papp V."/>
            <person name="Albert L."/>
            <person name="Andreopoulos W."/>
            <person name="Angelini C."/>
            <person name="Antonin V."/>
            <person name="Barry K.W."/>
            <person name="Bougher N.L."/>
            <person name="Buchanan P."/>
            <person name="Buyck B."/>
            <person name="Bense V."/>
            <person name="Catcheside P."/>
            <person name="Chovatia M."/>
            <person name="Cooper J."/>
            <person name="Damon W."/>
            <person name="Desjardin D."/>
            <person name="Finy P."/>
            <person name="Geml J."/>
            <person name="Haridas S."/>
            <person name="Hughes K."/>
            <person name="Justo A."/>
            <person name="Karasinski D."/>
            <person name="Kautmanova I."/>
            <person name="Kiss B."/>
            <person name="Kocsube S."/>
            <person name="Kotiranta H."/>
            <person name="LaButti K.M."/>
            <person name="Lechner B.E."/>
            <person name="Liimatainen K."/>
            <person name="Lipzen A."/>
            <person name="Lukacs Z."/>
            <person name="Mihaltcheva S."/>
            <person name="Morgado L.N."/>
            <person name="Niskanen T."/>
            <person name="Noordeloos M.E."/>
            <person name="Ohm R.A."/>
            <person name="Ortiz-Santana B."/>
            <person name="Ovrebo C."/>
            <person name="Racz N."/>
            <person name="Riley R."/>
            <person name="Savchenko A."/>
            <person name="Shiryaev A."/>
            <person name="Soop K."/>
            <person name="Spirin V."/>
            <person name="Szebenyi C."/>
            <person name="Tomsovsky M."/>
            <person name="Tulloss R.E."/>
            <person name="Uehling J."/>
            <person name="Grigoriev I.V."/>
            <person name="Vagvolgyi C."/>
            <person name="Papp T."/>
            <person name="Martin F.M."/>
            <person name="Miettinen O."/>
            <person name="Hibbett D.S."/>
            <person name="Nagy L.G."/>
        </authorList>
    </citation>
    <scope>NUCLEOTIDE SEQUENCE [LARGE SCALE GENOMIC DNA]</scope>
    <source>
        <strain evidence="1 2">CBS 166.37</strain>
    </source>
</reference>
<dbReference type="EMBL" id="ML213704">
    <property type="protein sequence ID" value="TFK31824.1"/>
    <property type="molecule type" value="Genomic_DNA"/>
</dbReference>
<sequence length="51" mass="5614">QEKENTSWPPVPPSKDLLYNIITEFVNATSPSAFMEAGCMVCGQLNLLTDL</sequence>
<dbReference type="AlphaFoldDB" id="A0A5C3LFE1"/>
<keyword evidence="2" id="KW-1185">Reference proteome</keyword>
<gene>
    <name evidence="1" type="ORF">BDQ12DRAFT_577746</name>
</gene>
<dbReference type="OrthoDB" id="3051956at2759"/>
<protein>
    <submittedName>
        <fullName evidence="1">Uncharacterized protein</fullName>
    </submittedName>
</protein>
<feature type="non-terminal residue" evidence="1">
    <location>
        <position position="1"/>
    </location>
</feature>
<evidence type="ECO:0000313" key="1">
    <source>
        <dbReference type="EMBL" id="TFK31824.1"/>
    </source>
</evidence>
<dbReference type="Proteomes" id="UP000308652">
    <property type="component" value="Unassembled WGS sequence"/>
</dbReference>
<feature type="non-terminal residue" evidence="1">
    <location>
        <position position="51"/>
    </location>
</feature>
<evidence type="ECO:0000313" key="2">
    <source>
        <dbReference type="Proteomes" id="UP000308652"/>
    </source>
</evidence>
<proteinExistence type="predicted"/>
<name>A0A5C3LFE1_9AGAR</name>
<organism evidence="1 2">
    <name type="scientific">Crucibulum laeve</name>
    <dbReference type="NCBI Taxonomy" id="68775"/>
    <lineage>
        <taxon>Eukaryota</taxon>
        <taxon>Fungi</taxon>
        <taxon>Dikarya</taxon>
        <taxon>Basidiomycota</taxon>
        <taxon>Agaricomycotina</taxon>
        <taxon>Agaricomycetes</taxon>
        <taxon>Agaricomycetidae</taxon>
        <taxon>Agaricales</taxon>
        <taxon>Agaricineae</taxon>
        <taxon>Nidulariaceae</taxon>
        <taxon>Crucibulum</taxon>
    </lineage>
</organism>
<accession>A0A5C3LFE1</accession>